<evidence type="ECO:0000313" key="2">
    <source>
        <dbReference type="EMBL" id="VDM80978.1"/>
    </source>
</evidence>
<feature type="transmembrane region" description="Helical" evidence="1">
    <location>
        <begin position="15"/>
        <end position="35"/>
    </location>
</feature>
<keyword evidence="1" id="KW-0812">Transmembrane</keyword>
<dbReference type="AlphaFoldDB" id="A0A3P7LP53"/>
<name>A0A3P7LP53_STRVU</name>
<proteinExistence type="predicted"/>
<evidence type="ECO:0000256" key="1">
    <source>
        <dbReference type="SAM" id="Phobius"/>
    </source>
</evidence>
<protein>
    <submittedName>
        <fullName evidence="2">Uncharacterized protein</fullName>
    </submittedName>
</protein>
<evidence type="ECO:0000313" key="3">
    <source>
        <dbReference type="Proteomes" id="UP000270094"/>
    </source>
</evidence>
<sequence>MEHANSEWWTLDAGFAAVLYAFVTTAPLRFSWIWIVRQLDVWLGMGHELGQPFARNFALFRIPVVKGHSTNVSELAVEAEREGI</sequence>
<reference evidence="2 3" key="1">
    <citation type="submission" date="2018-11" db="EMBL/GenBank/DDBJ databases">
        <authorList>
            <consortium name="Pathogen Informatics"/>
        </authorList>
    </citation>
    <scope>NUCLEOTIDE SEQUENCE [LARGE SCALE GENOMIC DNA]</scope>
</reference>
<keyword evidence="1" id="KW-1133">Transmembrane helix</keyword>
<keyword evidence="1" id="KW-0472">Membrane</keyword>
<dbReference type="EMBL" id="UYYB01110954">
    <property type="protein sequence ID" value="VDM80978.1"/>
    <property type="molecule type" value="Genomic_DNA"/>
</dbReference>
<dbReference type="Proteomes" id="UP000270094">
    <property type="component" value="Unassembled WGS sequence"/>
</dbReference>
<keyword evidence="3" id="KW-1185">Reference proteome</keyword>
<gene>
    <name evidence="2" type="ORF">SVUK_LOCUS15976</name>
</gene>
<organism evidence="2 3">
    <name type="scientific">Strongylus vulgaris</name>
    <name type="common">Blood worm</name>
    <dbReference type="NCBI Taxonomy" id="40348"/>
    <lineage>
        <taxon>Eukaryota</taxon>
        <taxon>Metazoa</taxon>
        <taxon>Ecdysozoa</taxon>
        <taxon>Nematoda</taxon>
        <taxon>Chromadorea</taxon>
        <taxon>Rhabditida</taxon>
        <taxon>Rhabditina</taxon>
        <taxon>Rhabditomorpha</taxon>
        <taxon>Strongyloidea</taxon>
        <taxon>Strongylidae</taxon>
        <taxon>Strongylus</taxon>
    </lineage>
</organism>
<accession>A0A3P7LP53</accession>